<name>A0A6A6EV11_9PEZI</name>
<proteinExistence type="predicted"/>
<dbReference type="OrthoDB" id="3941562at2759"/>
<dbReference type="InterPro" id="IPR021842">
    <property type="entry name" value="DUF3435"/>
</dbReference>
<gene>
    <name evidence="1" type="ORF">K469DRAFT_744622</name>
</gene>
<dbReference type="AlphaFoldDB" id="A0A6A6EV11"/>
<organism evidence="1 2">
    <name type="scientific">Zopfia rhizophila CBS 207.26</name>
    <dbReference type="NCBI Taxonomy" id="1314779"/>
    <lineage>
        <taxon>Eukaryota</taxon>
        <taxon>Fungi</taxon>
        <taxon>Dikarya</taxon>
        <taxon>Ascomycota</taxon>
        <taxon>Pezizomycotina</taxon>
        <taxon>Dothideomycetes</taxon>
        <taxon>Dothideomycetes incertae sedis</taxon>
        <taxon>Zopfiaceae</taxon>
        <taxon>Zopfia</taxon>
    </lineage>
</organism>
<dbReference type="PANTHER" id="PTHR37535">
    <property type="entry name" value="FLUG DOMAIN PROTEIN"/>
    <property type="match status" value="1"/>
</dbReference>
<evidence type="ECO:0000313" key="1">
    <source>
        <dbReference type="EMBL" id="KAF2194832.1"/>
    </source>
</evidence>
<sequence length="192" mass="22339">MNVDDVYLVVHYYSVPDTLVFLNEQQRLQVALLILLPAYTATRPAALVYKSIDRRRLKEHYISWEDGSGSDTDIANEMDLDLEEIKTLCYEDVILLMLPNPKGKHDIIVMEVTWKYTKGAKKKLRSLPTTPNKTFILTEVDDFLFDSILLMIIIAILDNAFNFKVTLVKNIYCTWVHAPRSRIEFKWRQVAI</sequence>
<keyword evidence="2" id="KW-1185">Reference proteome</keyword>
<reference evidence="1" key="1">
    <citation type="journal article" date="2020" name="Stud. Mycol.">
        <title>101 Dothideomycetes genomes: a test case for predicting lifestyles and emergence of pathogens.</title>
        <authorList>
            <person name="Haridas S."/>
            <person name="Albert R."/>
            <person name="Binder M."/>
            <person name="Bloem J."/>
            <person name="Labutti K."/>
            <person name="Salamov A."/>
            <person name="Andreopoulos B."/>
            <person name="Baker S."/>
            <person name="Barry K."/>
            <person name="Bills G."/>
            <person name="Bluhm B."/>
            <person name="Cannon C."/>
            <person name="Castanera R."/>
            <person name="Culley D."/>
            <person name="Daum C."/>
            <person name="Ezra D."/>
            <person name="Gonzalez J."/>
            <person name="Henrissat B."/>
            <person name="Kuo A."/>
            <person name="Liang C."/>
            <person name="Lipzen A."/>
            <person name="Lutzoni F."/>
            <person name="Magnuson J."/>
            <person name="Mondo S."/>
            <person name="Nolan M."/>
            <person name="Ohm R."/>
            <person name="Pangilinan J."/>
            <person name="Park H.-J."/>
            <person name="Ramirez L."/>
            <person name="Alfaro M."/>
            <person name="Sun H."/>
            <person name="Tritt A."/>
            <person name="Yoshinaga Y."/>
            <person name="Zwiers L.-H."/>
            <person name="Turgeon B."/>
            <person name="Goodwin S."/>
            <person name="Spatafora J."/>
            <person name="Crous P."/>
            <person name="Grigoriev I."/>
        </authorList>
    </citation>
    <scope>NUCLEOTIDE SEQUENCE</scope>
    <source>
        <strain evidence="1">CBS 207.26</strain>
    </source>
</reference>
<dbReference type="EMBL" id="ML994611">
    <property type="protein sequence ID" value="KAF2194832.1"/>
    <property type="molecule type" value="Genomic_DNA"/>
</dbReference>
<protein>
    <submittedName>
        <fullName evidence="1">Uncharacterized protein</fullName>
    </submittedName>
</protein>
<evidence type="ECO:0000313" key="2">
    <source>
        <dbReference type="Proteomes" id="UP000800200"/>
    </source>
</evidence>
<dbReference type="PANTHER" id="PTHR37535:SF3">
    <property type="entry name" value="FLUG DOMAIN-CONTAINING PROTEIN"/>
    <property type="match status" value="1"/>
</dbReference>
<dbReference type="Pfam" id="PF11917">
    <property type="entry name" value="DUF3435"/>
    <property type="match status" value="1"/>
</dbReference>
<accession>A0A6A6EV11</accession>
<dbReference type="Proteomes" id="UP000800200">
    <property type="component" value="Unassembled WGS sequence"/>
</dbReference>